<dbReference type="GO" id="GO:0051026">
    <property type="term" value="P:chiasma assembly"/>
    <property type="evidence" value="ECO:0007669"/>
    <property type="project" value="TreeGrafter"/>
</dbReference>
<protein>
    <recommendedName>
        <fullName evidence="5">DNA mismatch repair proteins mutS family domain-containing protein</fullName>
    </recommendedName>
</protein>
<dbReference type="GO" id="GO:0030983">
    <property type="term" value="F:mismatched DNA binding"/>
    <property type="evidence" value="ECO:0007669"/>
    <property type="project" value="InterPro"/>
</dbReference>
<dbReference type="GO" id="GO:0005634">
    <property type="term" value="C:nucleus"/>
    <property type="evidence" value="ECO:0007669"/>
    <property type="project" value="TreeGrafter"/>
</dbReference>
<accession>A0A1L0CJY0</accession>
<dbReference type="GO" id="GO:0006298">
    <property type="term" value="P:mismatch repair"/>
    <property type="evidence" value="ECO:0007669"/>
    <property type="project" value="InterPro"/>
</dbReference>
<dbReference type="VEuPathDB" id="FungiDB:HGUI_00865"/>
<dbReference type="Pfam" id="PF00488">
    <property type="entry name" value="MutS_V"/>
    <property type="match status" value="1"/>
</dbReference>
<feature type="domain" description="DNA mismatch repair proteins mutS family" evidence="5">
    <location>
        <begin position="687"/>
        <end position="703"/>
    </location>
</feature>
<dbReference type="GO" id="GO:0005524">
    <property type="term" value="F:ATP binding"/>
    <property type="evidence" value="ECO:0007669"/>
    <property type="project" value="UniProtKB-KW"/>
</dbReference>
<dbReference type="OrthoDB" id="3973512at2759"/>
<dbReference type="SUPFAM" id="SSF48334">
    <property type="entry name" value="DNA repair protein MutS, domain III"/>
    <property type="match status" value="1"/>
</dbReference>
<dbReference type="EMBL" id="FQNF01000010">
    <property type="protein sequence ID" value="SGZ38665.1"/>
    <property type="molecule type" value="Genomic_DNA"/>
</dbReference>
<dbReference type="PANTHER" id="PTHR11361">
    <property type="entry name" value="DNA MISMATCH REPAIR PROTEIN MUTS FAMILY MEMBER"/>
    <property type="match status" value="1"/>
</dbReference>
<comment type="similarity">
    <text evidence="1">Belongs to the DNA mismatch repair MutS family.</text>
</comment>
<dbReference type="Proteomes" id="UP000183365">
    <property type="component" value="Unassembled WGS sequence"/>
</dbReference>
<dbReference type="InterPro" id="IPR027417">
    <property type="entry name" value="P-loop_NTPase"/>
</dbReference>
<dbReference type="InterPro" id="IPR036187">
    <property type="entry name" value="DNA_mismatch_repair_MutS_sf"/>
</dbReference>
<dbReference type="InterPro" id="IPR045076">
    <property type="entry name" value="MutS"/>
</dbReference>
<dbReference type="SMART" id="SM00533">
    <property type="entry name" value="MUTSd"/>
    <property type="match status" value="1"/>
</dbReference>
<keyword evidence="2" id="KW-0547">Nucleotide-binding</keyword>
<dbReference type="PANTHER" id="PTHR11361:SF20">
    <property type="entry name" value="MUTS PROTEIN HOMOLOG 5"/>
    <property type="match status" value="1"/>
</dbReference>
<evidence type="ECO:0000256" key="3">
    <source>
        <dbReference type="ARBA" id="ARBA00022840"/>
    </source>
</evidence>
<proteinExistence type="inferred from homology"/>
<evidence type="ECO:0000256" key="2">
    <source>
        <dbReference type="ARBA" id="ARBA00022741"/>
    </source>
</evidence>
<dbReference type="Gene3D" id="3.40.50.300">
    <property type="entry name" value="P-loop containing nucleotide triphosphate hydrolases"/>
    <property type="match status" value="1"/>
</dbReference>
<evidence type="ECO:0000256" key="1">
    <source>
        <dbReference type="ARBA" id="ARBA00006271"/>
    </source>
</evidence>
<dbReference type="PROSITE" id="PS00486">
    <property type="entry name" value="DNA_MISMATCH_REPAIR_2"/>
    <property type="match status" value="1"/>
</dbReference>
<keyword evidence="7" id="KW-1185">Reference proteome</keyword>
<dbReference type="GO" id="GO:0140664">
    <property type="term" value="F:ATP-dependent DNA damage sensor activity"/>
    <property type="evidence" value="ECO:0007669"/>
    <property type="project" value="InterPro"/>
</dbReference>
<dbReference type="SMART" id="SM00534">
    <property type="entry name" value="MUTSac"/>
    <property type="match status" value="1"/>
</dbReference>
<name>A0A1L0CJY0_9ASCO</name>
<dbReference type="InterPro" id="IPR000432">
    <property type="entry name" value="DNA_mismatch_repair_MutS_C"/>
</dbReference>
<gene>
    <name evidence="6" type="ORF">HGUI_00865</name>
</gene>
<organism evidence="6 7">
    <name type="scientific">Hanseniaspora guilliermondii</name>
    <dbReference type="NCBI Taxonomy" id="56406"/>
    <lineage>
        <taxon>Eukaryota</taxon>
        <taxon>Fungi</taxon>
        <taxon>Dikarya</taxon>
        <taxon>Ascomycota</taxon>
        <taxon>Saccharomycotina</taxon>
        <taxon>Saccharomycetes</taxon>
        <taxon>Saccharomycodales</taxon>
        <taxon>Saccharomycodaceae</taxon>
        <taxon>Hanseniaspora</taxon>
    </lineage>
</organism>
<evidence type="ECO:0000259" key="5">
    <source>
        <dbReference type="PROSITE" id="PS00486"/>
    </source>
</evidence>
<dbReference type="AlphaFoldDB" id="A0A1L0CJY0"/>
<dbReference type="InterPro" id="IPR007696">
    <property type="entry name" value="DNA_mismatch_repair_MutS_core"/>
</dbReference>
<reference evidence="7" key="1">
    <citation type="submission" date="2016-11" db="EMBL/GenBank/DDBJ databases">
        <authorList>
            <person name="Guldener U."/>
        </authorList>
    </citation>
    <scope>NUCLEOTIDE SEQUENCE [LARGE SCALE GENOMIC DNA]</scope>
</reference>
<keyword evidence="4" id="KW-0238">DNA-binding</keyword>
<dbReference type="Gene3D" id="1.10.1420.10">
    <property type="match status" value="1"/>
</dbReference>
<keyword evidence="3" id="KW-0067">ATP-binding</keyword>
<dbReference type="SUPFAM" id="SSF52540">
    <property type="entry name" value="P-loop containing nucleoside triphosphate hydrolases"/>
    <property type="match status" value="1"/>
</dbReference>
<dbReference type="Pfam" id="PF05192">
    <property type="entry name" value="MutS_III"/>
    <property type="match status" value="1"/>
</dbReference>
<evidence type="ECO:0000313" key="6">
    <source>
        <dbReference type="EMBL" id="SGZ38665.1"/>
    </source>
</evidence>
<sequence length="847" mass="97487">MSTETPPEKKPLMENLHACAAIDVSGNKIGIAVLKNSKKTLSFLESDYSLNRLDKVDECVNIIGFLIESYTLNNITFSSRVDDMIVDATEKKMKSKFINQDYTIETQSLKTFTSKKIMDIVSTVLMEKSDADANYMYIDSESSDKNKFPFFSNMIEGINDVCKLTFGCVCCLMINDNKTSSNETLVNNNDTSDFDNTRSNNDINESSIHQTISDMIVVIEHLPISDNNFTMDDDTIFSLQILPQSLTNHQLRNNQKSSVYSLAELLGQKVKTELGKDTLIKWILNPLKNTDIIRSRHDFIEMVLKNYENYEFLCNMINNLPNINRILYNFHEGKISVKNWLNLKLFLTILLDIEIFLKQNKLEVNSYFEGFLEVLESLNLTSFIDSILSFFNSEKSVAEQKIVIEKEFNSELDHFIQTYESLDVLLAEKAEILNNQLEELFNKSFNLAVMYAPQLGFLVSVKKSTYEHYLTDNNLGFSYIFGTKTHVFLKNLMMEDLDNTYNDIYNVISDMEMELTLNFQNEIFKIYNGNLNKCYKYACKIEVLLSFSSICYSNNYKRPIFTLEKNHDNKKVLILNKARHPIYETINESHIPNDYKSWDETINNHKNIAVITGANMSGKTMFMLTIGLNVLLAQIGCFVSCESMELSPVDMILTKINTKESISKLKSNFILDCQQLNKCLKKTTEHSLILIDEFGKGTNVIDGPSLFGSVLFYLIDTSCRAILCTHFHELFSDIVLGKDEVIEKNINFFKTEIVFGETQEFITFLYKIRKGISFRSFGVACAKYCNLNENVVADANVIYDLMVDNEKSKKTKMADLLRFVSNMDENNLNEEYSKYKTKMIDFLKEEF</sequence>
<evidence type="ECO:0000313" key="7">
    <source>
        <dbReference type="Proteomes" id="UP000183365"/>
    </source>
</evidence>
<evidence type="ECO:0000256" key="4">
    <source>
        <dbReference type="ARBA" id="ARBA00023125"/>
    </source>
</evidence>